<reference evidence="1 2" key="1">
    <citation type="journal article" date="2011" name="J. Bacteriol.">
        <title>Genome sequence of 'Pedosphaera parvula' Ellin514, an aerobic Verrucomicrobial isolate from pasture soil.</title>
        <authorList>
            <person name="Kant R."/>
            <person name="van Passel M.W."/>
            <person name="Sangwan P."/>
            <person name="Palva A."/>
            <person name="Lucas S."/>
            <person name="Copeland A."/>
            <person name="Lapidus A."/>
            <person name="Glavina Del Rio T."/>
            <person name="Dalin E."/>
            <person name="Tice H."/>
            <person name="Bruce D."/>
            <person name="Goodwin L."/>
            <person name="Pitluck S."/>
            <person name="Chertkov O."/>
            <person name="Larimer F.W."/>
            <person name="Land M.L."/>
            <person name="Hauser L."/>
            <person name="Brettin T.S."/>
            <person name="Detter J.C."/>
            <person name="Han S."/>
            <person name="de Vos W.M."/>
            <person name="Janssen P.H."/>
            <person name="Smidt H."/>
        </authorList>
    </citation>
    <scope>NUCLEOTIDE SEQUENCE [LARGE SCALE GENOMIC DNA]</scope>
    <source>
        <strain evidence="1 2">Ellin514</strain>
    </source>
</reference>
<comment type="caution">
    <text evidence="1">The sequence shown here is derived from an EMBL/GenBank/DDBJ whole genome shotgun (WGS) entry which is preliminary data.</text>
</comment>
<sequence>MEGAPLSQLELWQRLRSKYPSYFVTTTGDVKAWHEFQLAESELEENSLGSNFHKSRLSALLFNGNP</sequence>
<keyword evidence="2" id="KW-1185">Reference proteome</keyword>
<organism evidence="1 2">
    <name type="scientific">Pedosphaera parvula (strain Ellin514)</name>
    <dbReference type="NCBI Taxonomy" id="320771"/>
    <lineage>
        <taxon>Bacteria</taxon>
        <taxon>Pseudomonadati</taxon>
        <taxon>Verrucomicrobiota</taxon>
        <taxon>Pedosphaerae</taxon>
        <taxon>Pedosphaerales</taxon>
        <taxon>Pedosphaeraceae</taxon>
        <taxon>Pedosphaera</taxon>
    </lineage>
</organism>
<name>B9XAV6_PEDPL</name>
<evidence type="ECO:0000313" key="1">
    <source>
        <dbReference type="EMBL" id="EEF63141.1"/>
    </source>
</evidence>
<accession>B9XAV6</accession>
<dbReference type="Proteomes" id="UP000003688">
    <property type="component" value="Unassembled WGS sequence"/>
</dbReference>
<evidence type="ECO:0000313" key="2">
    <source>
        <dbReference type="Proteomes" id="UP000003688"/>
    </source>
</evidence>
<proteinExistence type="predicted"/>
<protein>
    <submittedName>
        <fullName evidence="1">Uncharacterized protein</fullName>
    </submittedName>
</protein>
<gene>
    <name evidence="1" type="ORF">Cflav_PD5776</name>
</gene>
<dbReference type="AlphaFoldDB" id="B9XAV6"/>
<dbReference type="EMBL" id="ABOX02000002">
    <property type="protein sequence ID" value="EEF63141.1"/>
    <property type="molecule type" value="Genomic_DNA"/>
</dbReference>